<dbReference type="SMR" id="Q8RQ56"/>
<evidence type="ECO:0000313" key="1">
    <source>
        <dbReference type="EMBL" id="AAL91680.1"/>
    </source>
</evidence>
<organism evidence="1">
    <name type="scientific">Aggregatibacter actinomycetemcomitans</name>
    <name type="common">Actinobacillus actinomycetemcomitans</name>
    <name type="synonym">Haemophilus actinomycetemcomitans</name>
    <dbReference type="NCBI Taxonomy" id="714"/>
    <lineage>
        <taxon>Bacteria</taxon>
        <taxon>Pseudomonadati</taxon>
        <taxon>Pseudomonadota</taxon>
        <taxon>Gammaproteobacteria</taxon>
        <taxon>Pasteurellales</taxon>
        <taxon>Pasteurellaceae</taxon>
        <taxon>Aggregatibacter</taxon>
    </lineage>
</organism>
<sequence length="63" mass="7057">MTQKRQYSKLKDSTKKLIGDNANTYSKANYKQILLKLRPEVATAFDDVCAAEGIQKQKCSAGF</sequence>
<accession>Q8RQ56</accession>
<name>Q8RQ56_AGGAC</name>
<proteinExistence type="predicted"/>
<dbReference type="EMBL" id="AF316504">
    <property type="protein sequence ID" value="AAL91680.1"/>
    <property type="molecule type" value="Genomic_DNA"/>
</dbReference>
<dbReference type="AlphaFoldDB" id="Q8RQ56"/>
<protein>
    <submittedName>
        <fullName evidence="1">Uncharacterized protein</fullName>
    </submittedName>
</protein>
<reference evidence="1" key="1">
    <citation type="submission" date="2000-10" db="EMBL/GenBank/DDBJ databases">
        <title>Cloning and characterization of three invasive genes of Actinobacillus actinomycetemcomitans.</title>
        <authorList>
            <person name="Lepine G."/>
            <person name="Li L."/>
            <person name="Ellen R.P."/>
        </authorList>
    </citation>
    <scope>NUCLEOTIDE SEQUENCE</scope>
    <source>
        <strain evidence="1">UT32</strain>
    </source>
</reference>